<name>A0ABS4G8V4_9CLOT</name>
<keyword evidence="1" id="KW-0233">DNA recombination</keyword>
<dbReference type="Gene3D" id="1.10.443.10">
    <property type="entry name" value="Intergrase catalytic core"/>
    <property type="match status" value="1"/>
</dbReference>
<feature type="domain" description="Tyr recombinase" evidence="2">
    <location>
        <begin position="1"/>
        <end position="140"/>
    </location>
</feature>
<sequence>MDQGYIDILGGKALRDRRLYLCDELIKYLKEYDAKINTVFPDREHFFPGGYGGMYSSSAISSNFRNIWLSAGLKRDGKVKSRAYDFRHHFACANIMRWSEEGKDIHAMLPYLMRYMGHSSLESTYYYIHLIPDYFSQYRTLTASSAYVIPEVDAYEV</sequence>
<proteinExistence type="predicted"/>
<dbReference type="PROSITE" id="PS51898">
    <property type="entry name" value="TYR_RECOMBINASE"/>
    <property type="match status" value="1"/>
</dbReference>
<protein>
    <submittedName>
        <fullName evidence="3">Integrase</fullName>
    </submittedName>
</protein>
<dbReference type="EMBL" id="JAGGKC010000059">
    <property type="protein sequence ID" value="MBP1920991.1"/>
    <property type="molecule type" value="Genomic_DNA"/>
</dbReference>
<evidence type="ECO:0000313" key="4">
    <source>
        <dbReference type="Proteomes" id="UP001519271"/>
    </source>
</evidence>
<dbReference type="InterPro" id="IPR013762">
    <property type="entry name" value="Integrase-like_cat_sf"/>
</dbReference>
<dbReference type="Pfam" id="PF00589">
    <property type="entry name" value="Phage_integrase"/>
    <property type="match status" value="1"/>
</dbReference>
<accession>A0ABS4G8V4</accession>
<reference evidence="3 4" key="1">
    <citation type="submission" date="2021-03" db="EMBL/GenBank/DDBJ databases">
        <title>Genomic Encyclopedia of Type Strains, Phase IV (KMG-IV): sequencing the most valuable type-strain genomes for metagenomic binning, comparative biology and taxonomic classification.</title>
        <authorList>
            <person name="Goeker M."/>
        </authorList>
    </citation>
    <scope>NUCLEOTIDE SEQUENCE [LARGE SCALE GENOMIC DNA]</scope>
    <source>
        <strain evidence="3 4">DSM 6139</strain>
    </source>
</reference>
<dbReference type="InterPro" id="IPR002104">
    <property type="entry name" value="Integrase_catalytic"/>
</dbReference>
<evidence type="ECO:0000259" key="2">
    <source>
        <dbReference type="PROSITE" id="PS51898"/>
    </source>
</evidence>
<evidence type="ECO:0000256" key="1">
    <source>
        <dbReference type="ARBA" id="ARBA00023172"/>
    </source>
</evidence>
<dbReference type="SUPFAM" id="SSF56349">
    <property type="entry name" value="DNA breaking-rejoining enzymes"/>
    <property type="match status" value="1"/>
</dbReference>
<organism evidence="3 4">
    <name type="scientific">Youngiibacter multivorans</name>
    <dbReference type="NCBI Taxonomy" id="937251"/>
    <lineage>
        <taxon>Bacteria</taxon>
        <taxon>Bacillati</taxon>
        <taxon>Bacillota</taxon>
        <taxon>Clostridia</taxon>
        <taxon>Eubacteriales</taxon>
        <taxon>Clostridiaceae</taxon>
        <taxon>Youngiibacter</taxon>
    </lineage>
</organism>
<comment type="caution">
    <text evidence="3">The sequence shown here is derived from an EMBL/GenBank/DDBJ whole genome shotgun (WGS) entry which is preliminary data.</text>
</comment>
<dbReference type="Proteomes" id="UP001519271">
    <property type="component" value="Unassembled WGS sequence"/>
</dbReference>
<evidence type="ECO:0000313" key="3">
    <source>
        <dbReference type="EMBL" id="MBP1920991.1"/>
    </source>
</evidence>
<dbReference type="InterPro" id="IPR011010">
    <property type="entry name" value="DNA_brk_join_enz"/>
</dbReference>
<keyword evidence="4" id="KW-1185">Reference proteome</keyword>
<gene>
    <name evidence="3" type="ORF">J2Z34_003514</name>
</gene>